<keyword evidence="1" id="KW-0812">Transmembrane</keyword>
<dbReference type="EMBL" id="BAAAMK010000008">
    <property type="protein sequence ID" value="GAA1961353.1"/>
    <property type="molecule type" value="Genomic_DNA"/>
</dbReference>
<gene>
    <name evidence="2" type="ORF">GCM10009717_30120</name>
</gene>
<protein>
    <recommendedName>
        <fullName evidence="4">DUF624 domain-containing protein</fullName>
    </recommendedName>
</protein>
<proteinExistence type="predicted"/>
<accession>A0ABN2R0F5</accession>
<keyword evidence="3" id="KW-1185">Reference proteome</keyword>
<sequence>MQGAGRRPKRARRPEVDGSTLRWPGAANRFALFGEVLWVGILVVACSLPIVTLPAALAAGIRHLHRFLAAEASGVRLFLGDVRRGLPGGVAVGAAAVVLAAVLWLDVRLAASGALPGGPVVGAVGALGLVALAVALLLAASAWTPERGWRPALRSVPARFAGDPVGALYLVVALGLAAVVTWQLPPLVVPGVGCLVFAVVATGERERRTRR</sequence>
<keyword evidence="1" id="KW-1133">Transmembrane helix</keyword>
<evidence type="ECO:0000313" key="3">
    <source>
        <dbReference type="Proteomes" id="UP001499954"/>
    </source>
</evidence>
<evidence type="ECO:0000256" key="1">
    <source>
        <dbReference type="SAM" id="Phobius"/>
    </source>
</evidence>
<feature type="transmembrane region" description="Helical" evidence="1">
    <location>
        <begin position="187"/>
        <end position="203"/>
    </location>
</feature>
<feature type="transmembrane region" description="Helical" evidence="1">
    <location>
        <begin position="36"/>
        <end position="59"/>
    </location>
</feature>
<organism evidence="2 3">
    <name type="scientific">Agromyces allii</name>
    <dbReference type="NCBI Taxonomy" id="393607"/>
    <lineage>
        <taxon>Bacteria</taxon>
        <taxon>Bacillati</taxon>
        <taxon>Actinomycetota</taxon>
        <taxon>Actinomycetes</taxon>
        <taxon>Micrococcales</taxon>
        <taxon>Microbacteriaceae</taxon>
        <taxon>Agromyces</taxon>
    </lineage>
</organism>
<feature type="transmembrane region" description="Helical" evidence="1">
    <location>
        <begin position="117"/>
        <end position="139"/>
    </location>
</feature>
<comment type="caution">
    <text evidence="2">The sequence shown here is derived from an EMBL/GenBank/DDBJ whole genome shotgun (WGS) entry which is preliminary data.</text>
</comment>
<keyword evidence="1" id="KW-0472">Membrane</keyword>
<evidence type="ECO:0000313" key="2">
    <source>
        <dbReference type="EMBL" id="GAA1961353.1"/>
    </source>
</evidence>
<name>A0ABN2R0F5_9MICO</name>
<reference evidence="2 3" key="1">
    <citation type="journal article" date="2019" name="Int. J. Syst. Evol. Microbiol.">
        <title>The Global Catalogue of Microorganisms (GCM) 10K type strain sequencing project: providing services to taxonomists for standard genome sequencing and annotation.</title>
        <authorList>
            <consortium name="The Broad Institute Genomics Platform"/>
            <consortium name="The Broad Institute Genome Sequencing Center for Infectious Disease"/>
            <person name="Wu L."/>
            <person name="Ma J."/>
        </authorList>
    </citation>
    <scope>NUCLEOTIDE SEQUENCE [LARGE SCALE GENOMIC DNA]</scope>
    <source>
        <strain evidence="2 3">JCM 13584</strain>
    </source>
</reference>
<dbReference type="Proteomes" id="UP001499954">
    <property type="component" value="Unassembled WGS sequence"/>
</dbReference>
<feature type="transmembrane region" description="Helical" evidence="1">
    <location>
        <begin position="86"/>
        <end position="105"/>
    </location>
</feature>
<evidence type="ECO:0008006" key="4">
    <source>
        <dbReference type="Google" id="ProtNLM"/>
    </source>
</evidence>